<name>A0A139I626_9PEZI</name>
<sequence>MYTLVIAVQVNTALVSFGHSLTLLICPTSLYPTSSDPIYLPKSRPPRFFQLPTRIPPATLGAPTLLSHPNPQRHQYKVASAFPSTAFVAAAMGAVLGRPGMPLAVLAALFSNYGNTPRLDPPQYSLASYQSSFWPTLPPAPAHSFGASQHNATSQEVMAATSGADVIGGNITWVFSPHASFLMQFALFFLARLAPNFPLVAYTGRSYLLVALVTLAIQFFPSPIMLLVQDGAVQLLFAIGIAVWLLRRDWLAARIIIQYKRDEAKANNALTTLLRDNQALMRQNEALQAQCLEFAEAKNNSERQITENSKQIGALKGSLKAECKKHSITRNALRAWEARRVETDDKIKLAEIATGSLEALRKKKRALLDEIDALRKEHIRAERTANTAKQLERAAEALDRANSATIQSAQQRELVDEVGELSKRLTAAKEDEKQATQKVVDLQGKQDAGTQRDVGASLEPTLASATSTTFEPSESASDKPRTMLDALINPESSRPTPSMREPPAVLEEPTSLLPSSPTRERERSEDQLSTTSALHSPGPLPNAAQPNTDSISPQAAKLLEFFKANPAPELPPISTTDPDTPPTSSNGNLDAVLPSMKHAVQPLPAEGKSADEVLPMHLALSTSKALLKTSAYPGSSLRKAVLKSAQSAADAQLLISASSYAGPTSSSTTGSNTASAEHDASSGSPEQSEASTRARPYSKQTVGEVVAQDSSPSAVAPPSTRINPSPPSNTTPASTSKLSSGIPGLFIRSEQPTHMSGPIAPPLCFYRPHMKPVTRKGVVKSKGQTFPCDRKDCVGDPSNYDQSTGKLIKSEDLEASLYGGSSKETESAREFTAWSLKLCYECYVEEVPPSVVAEEADEADEHQADEDAKETGDSGEGATREQKEKPDMSQVVEDQDVDDDFDEDVYGQKSETGYDEACEEQDTKGGEQKTEDHDAGDELERLLQEEFDTQHAEDA</sequence>
<protein>
    <submittedName>
        <fullName evidence="4">Uncharacterized protein</fullName>
    </submittedName>
</protein>
<evidence type="ECO:0000256" key="3">
    <source>
        <dbReference type="SAM" id="Phobius"/>
    </source>
</evidence>
<feature type="region of interest" description="Disordered" evidence="2">
    <location>
        <begin position="428"/>
        <end position="550"/>
    </location>
</feature>
<feature type="coiled-coil region" evidence="1">
    <location>
        <begin position="270"/>
        <end position="304"/>
    </location>
</feature>
<evidence type="ECO:0000313" key="4">
    <source>
        <dbReference type="EMBL" id="KXT10211.1"/>
    </source>
</evidence>
<accession>A0A139I626</accession>
<feature type="transmembrane region" description="Helical" evidence="3">
    <location>
        <begin position="202"/>
        <end position="220"/>
    </location>
</feature>
<feature type="compositionally biased region" description="Polar residues" evidence="2">
    <location>
        <begin position="463"/>
        <end position="475"/>
    </location>
</feature>
<proteinExistence type="predicted"/>
<feature type="transmembrane region" description="Helical" evidence="3">
    <location>
        <begin position="171"/>
        <end position="190"/>
    </location>
</feature>
<evidence type="ECO:0000256" key="1">
    <source>
        <dbReference type="SAM" id="Coils"/>
    </source>
</evidence>
<feature type="region of interest" description="Disordered" evidence="2">
    <location>
        <begin position="660"/>
        <end position="743"/>
    </location>
</feature>
<dbReference type="AlphaFoldDB" id="A0A139I626"/>
<keyword evidence="3" id="KW-1133">Transmembrane helix</keyword>
<feature type="compositionally biased region" description="Acidic residues" evidence="2">
    <location>
        <begin position="893"/>
        <end position="905"/>
    </location>
</feature>
<keyword evidence="3" id="KW-0812">Transmembrane</keyword>
<organism evidence="4 5">
    <name type="scientific">Pseudocercospora musae</name>
    <dbReference type="NCBI Taxonomy" id="113226"/>
    <lineage>
        <taxon>Eukaryota</taxon>
        <taxon>Fungi</taxon>
        <taxon>Dikarya</taxon>
        <taxon>Ascomycota</taxon>
        <taxon>Pezizomycotina</taxon>
        <taxon>Dothideomycetes</taxon>
        <taxon>Dothideomycetidae</taxon>
        <taxon>Mycosphaerellales</taxon>
        <taxon>Mycosphaerellaceae</taxon>
        <taxon>Pseudocercospora</taxon>
    </lineage>
</organism>
<dbReference type="STRING" id="113226.A0A139I626"/>
<feature type="compositionally biased region" description="Low complexity" evidence="2">
    <location>
        <begin position="572"/>
        <end position="585"/>
    </location>
</feature>
<keyword evidence="5" id="KW-1185">Reference proteome</keyword>
<gene>
    <name evidence="4" type="ORF">AC579_443</name>
</gene>
<feature type="compositionally biased region" description="Low complexity" evidence="2">
    <location>
        <begin position="660"/>
        <end position="675"/>
    </location>
</feature>
<reference evidence="4 5" key="1">
    <citation type="submission" date="2015-07" db="EMBL/GenBank/DDBJ databases">
        <title>Comparative genomics of the Sigatoka disease complex on banana suggests a link between parallel evolutionary changes in Pseudocercospora fijiensis and Pseudocercospora eumusae and increased virulence on the banana host.</title>
        <authorList>
            <person name="Chang T.-C."/>
            <person name="Salvucci A."/>
            <person name="Crous P.W."/>
            <person name="Stergiopoulos I."/>
        </authorList>
    </citation>
    <scope>NUCLEOTIDE SEQUENCE [LARGE SCALE GENOMIC DNA]</scope>
    <source>
        <strain evidence="4 5">CBS 116634</strain>
    </source>
</reference>
<dbReference type="EMBL" id="LFZO01000277">
    <property type="protein sequence ID" value="KXT10211.1"/>
    <property type="molecule type" value="Genomic_DNA"/>
</dbReference>
<feature type="compositionally biased region" description="Basic and acidic residues" evidence="2">
    <location>
        <begin position="861"/>
        <end position="887"/>
    </location>
</feature>
<evidence type="ECO:0000256" key="2">
    <source>
        <dbReference type="SAM" id="MobiDB-lite"/>
    </source>
</evidence>
<feature type="compositionally biased region" description="Basic and acidic residues" evidence="2">
    <location>
        <begin position="921"/>
        <end position="955"/>
    </location>
</feature>
<comment type="caution">
    <text evidence="4">The sequence shown here is derived from an EMBL/GenBank/DDBJ whole genome shotgun (WGS) entry which is preliminary data.</text>
</comment>
<dbReference type="OrthoDB" id="3650793at2759"/>
<feature type="compositionally biased region" description="Polar residues" evidence="2">
    <location>
        <begin position="681"/>
        <end position="691"/>
    </location>
</feature>
<feature type="region of interest" description="Disordered" evidence="2">
    <location>
        <begin position="566"/>
        <end position="591"/>
    </location>
</feature>
<feature type="region of interest" description="Disordered" evidence="2">
    <location>
        <begin position="854"/>
        <end position="955"/>
    </location>
</feature>
<keyword evidence="3" id="KW-0472">Membrane</keyword>
<evidence type="ECO:0000313" key="5">
    <source>
        <dbReference type="Proteomes" id="UP000073492"/>
    </source>
</evidence>
<keyword evidence="1" id="KW-0175">Coiled coil</keyword>
<dbReference type="Proteomes" id="UP000073492">
    <property type="component" value="Unassembled WGS sequence"/>
</dbReference>